<dbReference type="SUPFAM" id="SSF56003">
    <property type="entry name" value="Molybdenum cofactor-binding domain"/>
    <property type="match status" value="1"/>
</dbReference>
<dbReference type="PANTHER" id="PTHR11908">
    <property type="entry name" value="XANTHINE DEHYDROGENASE"/>
    <property type="match status" value="1"/>
</dbReference>
<dbReference type="PANTHER" id="PTHR11908:SF157">
    <property type="entry name" value="XANTHINE DEHYDROGENASE SUBUNIT D-RELATED"/>
    <property type="match status" value="1"/>
</dbReference>
<dbReference type="InterPro" id="IPR046867">
    <property type="entry name" value="AldOxase/xan_DH_MoCoBD2"/>
</dbReference>
<reference evidence="2 3" key="1">
    <citation type="submission" date="2016-09" db="EMBL/GenBank/DDBJ databases">
        <title>Genome sequence of Eubacterium angustum.</title>
        <authorList>
            <person name="Poehlein A."/>
            <person name="Daniel R."/>
        </authorList>
    </citation>
    <scope>NUCLEOTIDE SEQUENCE [LARGE SCALE GENOMIC DNA]</scope>
    <source>
        <strain evidence="2 3">DSM 1989</strain>
    </source>
</reference>
<dbReference type="GO" id="GO:0005506">
    <property type="term" value="F:iron ion binding"/>
    <property type="evidence" value="ECO:0007669"/>
    <property type="project" value="InterPro"/>
</dbReference>
<dbReference type="OrthoDB" id="9759099at2"/>
<dbReference type="GO" id="GO:0050138">
    <property type="term" value="F:nicotinate dehydrogenase activity"/>
    <property type="evidence" value="ECO:0007669"/>
    <property type="project" value="UniProtKB-EC"/>
</dbReference>
<accession>A0A1S1V3Z0</accession>
<keyword evidence="2" id="KW-0560">Oxidoreductase</keyword>
<dbReference type="AlphaFoldDB" id="A0A1S1V3Z0"/>
<gene>
    <name evidence="2" type="primary">ndhM</name>
    <name evidence="2" type="ORF">EUAN_23130</name>
</gene>
<dbReference type="Pfam" id="PF20256">
    <property type="entry name" value="MoCoBD_2"/>
    <property type="match status" value="1"/>
</dbReference>
<dbReference type="EC" id="1.17.1.5" evidence="2"/>
<sequence>MKKRGIGYGCTFYGTGYGNGFPDVSVAEAELNSDGKINVYVGATECGQGSDTIMRQIAAESFGSSVEIINYYSTDTDIMKDSGTAAASRQTYNTGNALRLASEKLKDRVIEKAKDLLNLNTTVGLKIENGEVFLNSFKATKISLSEIASSLGDEKLREEATFVAHSTEMDEETGQGCPYWPYTFGAAAVEVEVDTETGKVDIIRAASAQDVGRAINPELVEGQMDGGFAMGYGYAVFEDLNLKNGKIVNNRFTNYLIPTAMDMPELEKIIIEDPESTGPYGAKGIGEPVMTYVAPAILNAIYDATGVRMTEIPVTPERLLKALKESETK</sequence>
<proteinExistence type="predicted"/>
<comment type="caution">
    <text evidence="2">The sequence shown here is derived from an EMBL/GenBank/DDBJ whole genome shotgun (WGS) entry which is preliminary data.</text>
</comment>
<evidence type="ECO:0000313" key="2">
    <source>
        <dbReference type="EMBL" id="OHW61322.1"/>
    </source>
</evidence>
<name>A0A1S1V3Z0_9FIRM</name>
<dbReference type="InterPro" id="IPR037165">
    <property type="entry name" value="AldOxase/xan_DH_Mopterin-bd_sf"/>
</dbReference>
<dbReference type="STRING" id="39480.EUAN_23130"/>
<evidence type="ECO:0000313" key="3">
    <source>
        <dbReference type="Proteomes" id="UP000180254"/>
    </source>
</evidence>
<dbReference type="RefSeq" id="WP_071064600.1">
    <property type="nucleotide sequence ID" value="NZ_MKIE01000016.1"/>
</dbReference>
<dbReference type="InterPro" id="IPR016208">
    <property type="entry name" value="Ald_Oxase/xanthine_DH-like"/>
</dbReference>
<feature type="domain" description="Aldehyde oxidase/xanthine dehydrogenase second molybdopterin binding" evidence="1">
    <location>
        <begin position="2"/>
        <end position="264"/>
    </location>
</feature>
<organism evidence="2 3">
    <name type="scientific">Andreesenia angusta</name>
    <dbReference type="NCBI Taxonomy" id="39480"/>
    <lineage>
        <taxon>Bacteria</taxon>
        <taxon>Bacillati</taxon>
        <taxon>Bacillota</taxon>
        <taxon>Tissierellia</taxon>
        <taxon>Tissierellales</taxon>
        <taxon>Gottschalkiaceae</taxon>
        <taxon>Andreesenia</taxon>
    </lineage>
</organism>
<protein>
    <submittedName>
        <fullName evidence="2">Nicotinate dehydrogenase medium molybdopterin subunit</fullName>
        <ecNumber evidence="2">1.17.1.5</ecNumber>
    </submittedName>
</protein>
<keyword evidence="3" id="KW-1185">Reference proteome</keyword>
<dbReference type="Proteomes" id="UP000180254">
    <property type="component" value="Unassembled WGS sequence"/>
</dbReference>
<dbReference type="Gene3D" id="3.30.365.10">
    <property type="entry name" value="Aldehyde oxidase/xanthine dehydrogenase, molybdopterin binding domain"/>
    <property type="match status" value="2"/>
</dbReference>
<evidence type="ECO:0000259" key="1">
    <source>
        <dbReference type="Pfam" id="PF20256"/>
    </source>
</evidence>
<dbReference type="EMBL" id="MKIE01000016">
    <property type="protein sequence ID" value="OHW61322.1"/>
    <property type="molecule type" value="Genomic_DNA"/>
</dbReference>